<dbReference type="Proteomes" id="UP001254848">
    <property type="component" value="Unassembled WGS sequence"/>
</dbReference>
<dbReference type="EMBL" id="JAUOZS010000001">
    <property type="protein sequence ID" value="MDT8901976.1"/>
    <property type="molecule type" value="Genomic_DNA"/>
</dbReference>
<reference evidence="1 2" key="1">
    <citation type="submission" date="2023-07" db="EMBL/GenBank/DDBJ databases">
        <title>The novel representative of Negativicutes class, Anaeroselena agilis gen. nov. sp. nov.</title>
        <authorList>
            <person name="Prokofeva M.I."/>
            <person name="Elcheninov A.G."/>
            <person name="Klyukina A."/>
            <person name="Kublanov I.V."/>
            <person name="Frolov E.N."/>
            <person name="Podosokorskaya O.A."/>
        </authorList>
    </citation>
    <scope>NUCLEOTIDE SEQUENCE [LARGE SCALE GENOMIC DNA]</scope>
    <source>
        <strain evidence="1 2">4137-cl</strain>
    </source>
</reference>
<evidence type="ECO:0000313" key="2">
    <source>
        <dbReference type="Proteomes" id="UP001254848"/>
    </source>
</evidence>
<dbReference type="RefSeq" id="WP_413780470.1">
    <property type="nucleotide sequence ID" value="NZ_JAUOZS010000001.1"/>
</dbReference>
<comment type="caution">
    <text evidence="1">The sequence shown here is derived from an EMBL/GenBank/DDBJ whole genome shotgun (WGS) entry which is preliminary data.</text>
</comment>
<protein>
    <submittedName>
        <fullName evidence="1">Uncharacterized protein</fullName>
    </submittedName>
</protein>
<sequence length="57" mass="6677">MFGKWFTSFDLFTQIILARQVVKSKQLFPQESRADFSPLEKKRDDLTGSRIWAEKPG</sequence>
<name>A0ABU3NYW0_9FIRM</name>
<gene>
    <name evidence="1" type="ORF">Q4T40_12040</name>
</gene>
<proteinExistence type="predicted"/>
<evidence type="ECO:0000313" key="1">
    <source>
        <dbReference type="EMBL" id="MDT8901976.1"/>
    </source>
</evidence>
<organism evidence="1 2">
    <name type="scientific">Anaeroselena agilis</name>
    <dbReference type="NCBI Taxonomy" id="3063788"/>
    <lineage>
        <taxon>Bacteria</taxon>
        <taxon>Bacillati</taxon>
        <taxon>Bacillota</taxon>
        <taxon>Negativicutes</taxon>
        <taxon>Acetonemataceae</taxon>
        <taxon>Anaeroselena</taxon>
    </lineage>
</organism>
<accession>A0ABU3NYW0</accession>
<keyword evidence="2" id="KW-1185">Reference proteome</keyword>